<dbReference type="EMBL" id="FOUF01000004">
    <property type="protein sequence ID" value="SFM02515.1"/>
    <property type="molecule type" value="Genomic_DNA"/>
</dbReference>
<accession>A0A1I4MHG0</accession>
<organism evidence="3 4">
    <name type="scientific">Nitrosomonas nitrosa</name>
    <dbReference type="NCBI Taxonomy" id="52442"/>
    <lineage>
        <taxon>Bacteria</taxon>
        <taxon>Pseudomonadati</taxon>
        <taxon>Pseudomonadota</taxon>
        <taxon>Betaproteobacteria</taxon>
        <taxon>Nitrosomonadales</taxon>
        <taxon>Nitrosomonadaceae</taxon>
        <taxon>Nitrosomonas</taxon>
    </lineage>
</organism>
<name>A0A1I4MHG0_9PROT</name>
<evidence type="ECO:0000313" key="4">
    <source>
        <dbReference type="Proteomes" id="UP000199561"/>
    </source>
</evidence>
<dbReference type="Pfam" id="PF13275">
    <property type="entry name" value="S4_2"/>
    <property type="match status" value="1"/>
</dbReference>
<dbReference type="Proteomes" id="UP000601736">
    <property type="component" value="Unassembled WGS sequence"/>
</dbReference>
<keyword evidence="1" id="KW-0694">RNA-binding</keyword>
<dbReference type="CDD" id="cd00165">
    <property type="entry name" value="S4"/>
    <property type="match status" value="1"/>
</dbReference>
<dbReference type="PROSITE" id="PS50889">
    <property type="entry name" value="S4"/>
    <property type="match status" value="1"/>
</dbReference>
<dbReference type="STRING" id="52442.SAMN05421880_10488"/>
<dbReference type="Gene3D" id="3.10.290.10">
    <property type="entry name" value="RNA-binding S4 domain"/>
    <property type="match status" value="1"/>
</dbReference>
<dbReference type="EMBL" id="CAJNAP010000054">
    <property type="protein sequence ID" value="CAE6517377.1"/>
    <property type="molecule type" value="Genomic_DNA"/>
</dbReference>
<evidence type="ECO:0000256" key="1">
    <source>
        <dbReference type="PROSITE-ProRule" id="PRU00182"/>
    </source>
</evidence>
<reference evidence="2" key="2">
    <citation type="submission" date="2021-02" db="EMBL/GenBank/DDBJ databases">
        <authorList>
            <person name="Han P."/>
        </authorList>
    </citation>
    <scope>NUCLEOTIDE SEQUENCE</scope>
    <source>
        <strain evidence="2">Nitrosomonas nitrosa 18-3D</strain>
    </source>
</reference>
<gene>
    <name evidence="2" type="ORF">NMYAN_80052</name>
    <name evidence="3" type="ORF">SAMN05421880_10488</name>
</gene>
<evidence type="ECO:0000313" key="2">
    <source>
        <dbReference type="EMBL" id="CAE6517377.1"/>
    </source>
</evidence>
<dbReference type="GO" id="GO:0003723">
    <property type="term" value="F:RNA binding"/>
    <property type="evidence" value="ECO:0007669"/>
    <property type="project" value="UniProtKB-KW"/>
</dbReference>
<dbReference type="SUPFAM" id="SSF55174">
    <property type="entry name" value="Alpha-L RNA-binding motif"/>
    <property type="match status" value="1"/>
</dbReference>
<dbReference type="RefSeq" id="WP_090666549.1">
    <property type="nucleotide sequence ID" value="NZ_CAJNAP010000054.1"/>
</dbReference>
<dbReference type="InterPro" id="IPR036986">
    <property type="entry name" value="S4_RNA-bd_sf"/>
</dbReference>
<keyword evidence="4" id="KW-1185">Reference proteome</keyword>
<reference evidence="3 4" key="1">
    <citation type="submission" date="2016-10" db="EMBL/GenBank/DDBJ databases">
        <authorList>
            <person name="de Groot N.N."/>
        </authorList>
    </citation>
    <scope>NUCLEOTIDE SEQUENCE [LARGE SCALE GENOMIC DNA]</scope>
    <source>
        <strain evidence="3 4">Nm146</strain>
    </source>
</reference>
<dbReference type="Proteomes" id="UP000199561">
    <property type="component" value="Unassembled WGS sequence"/>
</dbReference>
<protein>
    <submittedName>
        <fullName evidence="3">Ribosome-associated protein</fullName>
    </submittedName>
</protein>
<sequence length="70" mass="7452">MIEFSLQGRGYIALNDLLKINGLCASGGAAKSVIAEGLVKVNGQIELRKTCKIRSGERVEFAGQTIEVAD</sequence>
<dbReference type="AlphaFoldDB" id="A0A1I4MHG0"/>
<proteinExistence type="predicted"/>
<evidence type="ECO:0000313" key="3">
    <source>
        <dbReference type="EMBL" id="SFM02515.1"/>
    </source>
</evidence>